<organism evidence="14 15">
    <name type="scientific">Streptomyces aidingensis</name>
    <dbReference type="NCBI Taxonomy" id="910347"/>
    <lineage>
        <taxon>Bacteria</taxon>
        <taxon>Bacillati</taxon>
        <taxon>Actinomycetota</taxon>
        <taxon>Actinomycetes</taxon>
        <taxon>Kitasatosporales</taxon>
        <taxon>Streptomycetaceae</taxon>
        <taxon>Streptomyces</taxon>
    </lineage>
</organism>
<dbReference type="GO" id="GO:0016682">
    <property type="term" value="F:oxidoreductase activity, acting on diphenols and related substances as donors, oxygen as acceptor"/>
    <property type="evidence" value="ECO:0007669"/>
    <property type="project" value="TreeGrafter"/>
</dbReference>
<dbReference type="RefSeq" id="WP_093840164.1">
    <property type="nucleotide sequence ID" value="NZ_FOLM01000011.1"/>
</dbReference>
<feature type="transmembrane region" description="Helical" evidence="13">
    <location>
        <begin position="161"/>
        <end position="182"/>
    </location>
</feature>
<accession>A0A1I1QFT3</accession>
<keyword evidence="15" id="KW-1185">Reference proteome</keyword>
<keyword evidence="10" id="KW-0408">Iron</keyword>
<dbReference type="NCBIfam" id="TIGR00203">
    <property type="entry name" value="cydB"/>
    <property type="match status" value="1"/>
</dbReference>
<evidence type="ECO:0000256" key="4">
    <source>
        <dbReference type="ARBA" id="ARBA00022475"/>
    </source>
</evidence>
<comment type="similarity">
    <text evidence="2">Belongs to the cytochrome ubiquinol oxidase subunit 2 family.</text>
</comment>
<dbReference type="PANTHER" id="PTHR43141:SF5">
    <property type="entry name" value="CYTOCHROME BD-I UBIQUINOL OXIDASE SUBUNIT 2"/>
    <property type="match status" value="1"/>
</dbReference>
<evidence type="ECO:0000313" key="14">
    <source>
        <dbReference type="EMBL" id="SFD20925.1"/>
    </source>
</evidence>
<keyword evidence="7" id="KW-0479">Metal-binding</keyword>
<dbReference type="GO" id="GO:0019646">
    <property type="term" value="P:aerobic electron transport chain"/>
    <property type="evidence" value="ECO:0007669"/>
    <property type="project" value="TreeGrafter"/>
</dbReference>
<keyword evidence="11 13" id="KW-0472">Membrane</keyword>
<dbReference type="AlphaFoldDB" id="A0A1I1QFT3"/>
<dbReference type="Pfam" id="PF02322">
    <property type="entry name" value="Cyt_bd_oxida_II"/>
    <property type="match status" value="1"/>
</dbReference>
<dbReference type="GO" id="GO:0009055">
    <property type="term" value="F:electron transfer activity"/>
    <property type="evidence" value="ECO:0007669"/>
    <property type="project" value="TreeGrafter"/>
</dbReference>
<feature type="transmembrane region" description="Helical" evidence="13">
    <location>
        <begin position="119"/>
        <end position="141"/>
    </location>
</feature>
<dbReference type="EMBL" id="FOLM01000011">
    <property type="protein sequence ID" value="SFD20925.1"/>
    <property type="molecule type" value="Genomic_DNA"/>
</dbReference>
<keyword evidence="6 13" id="KW-0812">Transmembrane</keyword>
<proteinExistence type="inferred from homology"/>
<feature type="compositionally biased region" description="Pro residues" evidence="12">
    <location>
        <begin position="351"/>
        <end position="370"/>
    </location>
</feature>
<evidence type="ECO:0000256" key="6">
    <source>
        <dbReference type="ARBA" id="ARBA00022692"/>
    </source>
</evidence>
<dbReference type="STRING" id="910347.SAMN05421773_11182"/>
<dbReference type="InterPro" id="IPR003317">
    <property type="entry name" value="Cyt-d_oxidase_su2"/>
</dbReference>
<evidence type="ECO:0000313" key="15">
    <source>
        <dbReference type="Proteomes" id="UP000199207"/>
    </source>
</evidence>
<evidence type="ECO:0000256" key="5">
    <source>
        <dbReference type="ARBA" id="ARBA00022617"/>
    </source>
</evidence>
<evidence type="ECO:0000256" key="8">
    <source>
        <dbReference type="ARBA" id="ARBA00022982"/>
    </source>
</evidence>
<gene>
    <name evidence="14" type="ORF">SAMN05421773_11182</name>
</gene>
<dbReference type="PIRSF" id="PIRSF000267">
    <property type="entry name" value="Cyt_oxidse_sub2"/>
    <property type="match status" value="1"/>
</dbReference>
<feature type="transmembrane region" description="Helical" evidence="13">
    <location>
        <begin position="297"/>
        <end position="320"/>
    </location>
</feature>
<dbReference type="GO" id="GO:0070069">
    <property type="term" value="C:cytochrome complex"/>
    <property type="evidence" value="ECO:0007669"/>
    <property type="project" value="TreeGrafter"/>
</dbReference>
<evidence type="ECO:0000256" key="7">
    <source>
        <dbReference type="ARBA" id="ARBA00022723"/>
    </source>
</evidence>
<comment type="subcellular location">
    <subcellularLocation>
        <location evidence="1">Cell membrane</location>
        <topology evidence="1">Multi-pass membrane protein</topology>
    </subcellularLocation>
</comment>
<feature type="transmembrane region" description="Helical" evidence="13">
    <location>
        <begin position="248"/>
        <end position="269"/>
    </location>
</feature>
<name>A0A1I1QFT3_9ACTN</name>
<feature type="transmembrane region" description="Helical" evidence="13">
    <location>
        <begin position="224"/>
        <end position="241"/>
    </location>
</feature>
<evidence type="ECO:0000256" key="1">
    <source>
        <dbReference type="ARBA" id="ARBA00004651"/>
    </source>
</evidence>
<keyword evidence="8" id="KW-0249">Electron transport</keyword>
<feature type="transmembrane region" description="Helical" evidence="13">
    <location>
        <begin position="6"/>
        <end position="36"/>
    </location>
</feature>
<feature type="transmembrane region" description="Helical" evidence="13">
    <location>
        <begin position="194"/>
        <end position="212"/>
    </location>
</feature>
<evidence type="ECO:0000256" key="11">
    <source>
        <dbReference type="ARBA" id="ARBA00023136"/>
    </source>
</evidence>
<evidence type="ECO:0000256" key="3">
    <source>
        <dbReference type="ARBA" id="ARBA00022448"/>
    </source>
</evidence>
<reference evidence="14 15" key="1">
    <citation type="submission" date="2016-10" db="EMBL/GenBank/DDBJ databases">
        <authorList>
            <person name="de Groot N.N."/>
        </authorList>
    </citation>
    <scope>NUCLEOTIDE SEQUENCE [LARGE SCALE GENOMIC DNA]</scope>
    <source>
        <strain evidence="14 15">CGMCC 4.5739</strain>
    </source>
</reference>
<dbReference type="Proteomes" id="UP000199207">
    <property type="component" value="Unassembled WGS sequence"/>
</dbReference>
<evidence type="ECO:0000256" key="13">
    <source>
        <dbReference type="SAM" id="Phobius"/>
    </source>
</evidence>
<keyword evidence="3" id="KW-0813">Transport</keyword>
<evidence type="ECO:0000256" key="10">
    <source>
        <dbReference type="ARBA" id="ARBA00023004"/>
    </source>
</evidence>
<dbReference type="GO" id="GO:0005886">
    <property type="term" value="C:plasma membrane"/>
    <property type="evidence" value="ECO:0007669"/>
    <property type="project" value="UniProtKB-SubCell"/>
</dbReference>
<keyword evidence="9 13" id="KW-1133">Transmembrane helix</keyword>
<keyword evidence="4" id="KW-1003">Cell membrane</keyword>
<feature type="region of interest" description="Disordered" evidence="12">
    <location>
        <begin position="331"/>
        <end position="370"/>
    </location>
</feature>
<sequence>MELHTVWFVLIAVLWTGYFFLEGFDFGVGILTRGLARDRREKRVLINTIGPVWDGNEVWLLTAGGATFAAFPEWYATLFSGFYLPLLLILVCLIVRGVAFEYRAKRPEERWQRNWEHAIFWTSLLPAFLWGLVFANVVRGVPIGADKEFSGSLPDLLGPHALLGGAVTLTLFTFHGAVFVALKTVGEIRERARRLATVLGLVTAAPAVVFLLWTQSMTGDGRSLAALAVAAVALLAAVRAAGLGREGWAFALSGITIVAAVAMLFLALFPDVMPSSLNEEWSLTVENAAATDYTLGIMTWVAAVATPVVLLYQGWTYWVFRRRIGVQHIAGEPAAPPPAPPARAETGAPAPAEPPEPPESSTPPAPAPAP</sequence>
<evidence type="ECO:0000256" key="12">
    <source>
        <dbReference type="SAM" id="MobiDB-lite"/>
    </source>
</evidence>
<feature type="transmembrane region" description="Helical" evidence="13">
    <location>
        <begin position="82"/>
        <end position="99"/>
    </location>
</feature>
<dbReference type="GO" id="GO:0046872">
    <property type="term" value="F:metal ion binding"/>
    <property type="evidence" value="ECO:0007669"/>
    <property type="project" value="UniProtKB-KW"/>
</dbReference>
<keyword evidence="5" id="KW-0349">Heme</keyword>
<evidence type="ECO:0000256" key="2">
    <source>
        <dbReference type="ARBA" id="ARBA00007543"/>
    </source>
</evidence>
<evidence type="ECO:0000256" key="9">
    <source>
        <dbReference type="ARBA" id="ARBA00022989"/>
    </source>
</evidence>
<dbReference type="PANTHER" id="PTHR43141">
    <property type="entry name" value="CYTOCHROME BD2 SUBUNIT II"/>
    <property type="match status" value="1"/>
</dbReference>
<protein>
    <submittedName>
        <fullName evidence="14">Cytochrome d ubiquinol oxidase subunit II</fullName>
    </submittedName>
</protein>
<dbReference type="OrthoDB" id="9776710at2"/>